<reference evidence="1" key="1">
    <citation type="journal article" date="2014" name="Int. J. Syst. Evol. Microbiol.">
        <title>Complete genome sequence of Corynebacterium casei LMG S-19264T (=DSM 44701T), isolated from a smear-ripened cheese.</title>
        <authorList>
            <consortium name="US DOE Joint Genome Institute (JGI-PGF)"/>
            <person name="Walter F."/>
            <person name="Albersmeier A."/>
            <person name="Kalinowski J."/>
            <person name="Ruckert C."/>
        </authorList>
    </citation>
    <scope>NUCLEOTIDE SEQUENCE</scope>
    <source>
        <strain evidence="1">CGMCC 1.8984</strain>
    </source>
</reference>
<dbReference type="AlphaFoldDB" id="A0A917PKE2"/>
<sequence>MYQSADHVVWELHRLGEQRMLEELERRRVVAERLAETRDAEAGVTDAASSRRGIRALLPRKLRPLTPPRTAES</sequence>
<reference evidence="1" key="2">
    <citation type="submission" date="2020-09" db="EMBL/GenBank/DDBJ databases">
        <authorList>
            <person name="Sun Q."/>
            <person name="Zhou Y."/>
        </authorList>
    </citation>
    <scope>NUCLEOTIDE SEQUENCE</scope>
    <source>
        <strain evidence="1">CGMCC 1.8984</strain>
    </source>
</reference>
<name>A0A917PKE2_9MICO</name>
<keyword evidence="2" id="KW-1185">Reference proteome</keyword>
<accession>A0A917PKE2</accession>
<organism evidence="1 2">
    <name type="scientific">Agromyces bauzanensis</name>
    <dbReference type="NCBI Taxonomy" id="1308924"/>
    <lineage>
        <taxon>Bacteria</taxon>
        <taxon>Bacillati</taxon>
        <taxon>Actinomycetota</taxon>
        <taxon>Actinomycetes</taxon>
        <taxon>Micrococcales</taxon>
        <taxon>Microbacteriaceae</taxon>
        <taxon>Agromyces</taxon>
    </lineage>
</organism>
<gene>
    <name evidence="1" type="ORF">GCM10011372_21360</name>
</gene>
<dbReference type="Proteomes" id="UP000636956">
    <property type="component" value="Unassembled WGS sequence"/>
</dbReference>
<proteinExistence type="predicted"/>
<evidence type="ECO:0000313" key="2">
    <source>
        <dbReference type="Proteomes" id="UP000636956"/>
    </source>
</evidence>
<comment type="caution">
    <text evidence="1">The sequence shown here is derived from an EMBL/GenBank/DDBJ whole genome shotgun (WGS) entry which is preliminary data.</text>
</comment>
<evidence type="ECO:0000313" key="1">
    <source>
        <dbReference type="EMBL" id="GGJ82794.1"/>
    </source>
</evidence>
<protein>
    <submittedName>
        <fullName evidence="1">Uncharacterized protein</fullName>
    </submittedName>
</protein>
<dbReference type="RefSeq" id="WP_188743421.1">
    <property type="nucleotide sequence ID" value="NZ_BAABFW010000085.1"/>
</dbReference>
<dbReference type="EMBL" id="BMMD01000011">
    <property type="protein sequence ID" value="GGJ82794.1"/>
    <property type="molecule type" value="Genomic_DNA"/>
</dbReference>